<proteinExistence type="predicted"/>
<name>A0A645E965_9ZZZZ</name>
<dbReference type="EMBL" id="VSSQ01044514">
    <property type="protein sequence ID" value="MPM98340.1"/>
    <property type="molecule type" value="Genomic_DNA"/>
</dbReference>
<dbReference type="AlphaFoldDB" id="A0A645E965"/>
<protein>
    <submittedName>
        <fullName evidence="1">Uncharacterized protein</fullName>
    </submittedName>
</protein>
<comment type="caution">
    <text evidence="1">The sequence shown here is derived from an EMBL/GenBank/DDBJ whole genome shotgun (WGS) entry which is preliminary data.</text>
</comment>
<sequence length="40" mass="4698">MTLEQKRIDHLYKLLRRTKGPGAAAALRWAIFELERLYPA</sequence>
<evidence type="ECO:0000313" key="1">
    <source>
        <dbReference type="EMBL" id="MPM98340.1"/>
    </source>
</evidence>
<gene>
    <name evidence="1" type="ORF">SDC9_145525</name>
</gene>
<accession>A0A645E965</accession>
<reference evidence="1" key="1">
    <citation type="submission" date="2019-08" db="EMBL/GenBank/DDBJ databases">
        <authorList>
            <person name="Kucharzyk K."/>
            <person name="Murdoch R.W."/>
            <person name="Higgins S."/>
            <person name="Loffler F."/>
        </authorList>
    </citation>
    <scope>NUCLEOTIDE SEQUENCE</scope>
</reference>
<organism evidence="1">
    <name type="scientific">bioreactor metagenome</name>
    <dbReference type="NCBI Taxonomy" id="1076179"/>
    <lineage>
        <taxon>unclassified sequences</taxon>
        <taxon>metagenomes</taxon>
        <taxon>ecological metagenomes</taxon>
    </lineage>
</organism>